<dbReference type="InterPro" id="IPR022488">
    <property type="entry name" value="PPK2-related"/>
</dbReference>
<comment type="caution">
    <text evidence="6">The sequence shown here is derived from an EMBL/GenBank/DDBJ whole genome shotgun (WGS) entry which is preliminary data.</text>
</comment>
<keyword evidence="3 4" id="KW-0418">Kinase</keyword>
<evidence type="ECO:0000256" key="1">
    <source>
        <dbReference type="ARBA" id="ARBA00009924"/>
    </source>
</evidence>
<sequence length="258" mass="29396">MKNKHYEEALAALEPELVTMARWARAKGQRVLVLLEGRDTAGKSGVISAIRGPLNPRQCRVVALGKPSEAEAGQWYFQRYVQHLPTAGEIVLFDRSWYNRAGVEKVMGFATPEQVDAFLAAVPVFEKLLVDDGIRLFKYWLGTDQAEQEERFAERVADPLKRWKLSPIDVQARTLYDEYTQAREAMFAATHTAHAPWTMVNFNDQKHGRLTLIRNLLDRLPDCALPEEPIDWPPLGHEPLPERYELIQPLPPYPVPGD</sequence>
<dbReference type="EMBL" id="WTYV01000001">
    <property type="protein sequence ID" value="MXO70776.1"/>
    <property type="molecule type" value="Genomic_DNA"/>
</dbReference>
<dbReference type="RefSeq" id="WP_160770649.1">
    <property type="nucleotide sequence ID" value="NZ_WTYV01000001.1"/>
</dbReference>
<dbReference type="InterPro" id="IPR022486">
    <property type="entry name" value="PPK2_PA0141"/>
</dbReference>
<dbReference type="Gene3D" id="3.40.50.300">
    <property type="entry name" value="P-loop containing nucleotide triphosphate hydrolases"/>
    <property type="match status" value="1"/>
</dbReference>
<evidence type="ECO:0000313" key="7">
    <source>
        <dbReference type="Proteomes" id="UP000466966"/>
    </source>
</evidence>
<dbReference type="GO" id="GO:0006793">
    <property type="term" value="P:phosphorus metabolic process"/>
    <property type="evidence" value="ECO:0007669"/>
    <property type="project" value="InterPro"/>
</dbReference>
<proteinExistence type="inferred from homology"/>
<dbReference type="GO" id="GO:0008976">
    <property type="term" value="F:polyphosphate kinase activity"/>
    <property type="evidence" value="ECO:0007669"/>
    <property type="project" value="UniProtKB-UniRule"/>
</dbReference>
<evidence type="ECO:0000256" key="2">
    <source>
        <dbReference type="ARBA" id="ARBA00022679"/>
    </source>
</evidence>
<dbReference type="OrthoDB" id="9775224at2"/>
<dbReference type="PANTHER" id="PTHR34383:SF1">
    <property type="entry name" value="ADP-POLYPHOSPHATE PHOSPHOTRANSFERASE"/>
    <property type="match status" value="1"/>
</dbReference>
<dbReference type="SUPFAM" id="SSF52540">
    <property type="entry name" value="P-loop containing nucleoside triphosphate hydrolases"/>
    <property type="match status" value="1"/>
</dbReference>
<evidence type="ECO:0000256" key="4">
    <source>
        <dbReference type="RuleBase" id="RU369062"/>
    </source>
</evidence>
<dbReference type="PIRSF" id="PIRSF028756">
    <property type="entry name" value="PPK2_prd"/>
    <property type="match status" value="1"/>
</dbReference>
<keyword evidence="2 4" id="KW-0808">Transferase</keyword>
<comment type="similarity">
    <text evidence="1 4">Belongs to the polyphosphate kinase 2 (PPK2) family. Class I subfamily.</text>
</comment>
<dbReference type="EC" id="2.7.4.-" evidence="4"/>
<feature type="domain" description="Polyphosphate kinase-2-related" evidence="5">
    <location>
        <begin position="2"/>
        <end position="221"/>
    </location>
</feature>
<accession>A0A844YUS7</accession>
<evidence type="ECO:0000313" key="6">
    <source>
        <dbReference type="EMBL" id="MXO70776.1"/>
    </source>
</evidence>
<evidence type="ECO:0000259" key="5">
    <source>
        <dbReference type="Pfam" id="PF03976"/>
    </source>
</evidence>
<dbReference type="PANTHER" id="PTHR34383">
    <property type="entry name" value="POLYPHOSPHATE:AMP PHOSPHOTRANSFERASE-RELATED"/>
    <property type="match status" value="1"/>
</dbReference>
<name>A0A844YUS7_9SPHN</name>
<dbReference type="NCBIfam" id="TIGR03707">
    <property type="entry name" value="PPK2_P_aer"/>
    <property type="match status" value="1"/>
</dbReference>
<protein>
    <recommendedName>
        <fullName evidence="4">ADP/GDP-polyphosphate phosphotransferase</fullName>
        <ecNumber evidence="4">2.7.4.-</ecNumber>
    </recommendedName>
    <alternativeName>
        <fullName evidence="4">Polyphosphate kinase PPK2</fullName>
    </alternativeName>
</protein>
<evidence type="ECO:0000256" key="3">
    <source>
        <dbReference type="ARBA" id="ARBA00022777"/>
    </source>
</evidence>
<dbReference type="Proteomes" id="UP000466966">
    <property type="component" value="Unassembled WGS sequence"/>
</dbReference>
<dbReference type="Pfam" id="PF03976">
    <property type="entry name" value="PPK2"/>
    <property type="match status" value="1"/>
</dbReference>
<dbReference type="InterPro" id="IPR027417">
    <property type="entry name" value="P-loop_NTPase"/>
</dbReference>
<reference evidence="6 7" key="1">
    <citation type="submission" date="2019-12" db="EMBL/GenBank/DDBJ databases">
        <title>Genomic-based taxomic classification of the family Erythrobacteraceae.</title>
        <authorList>
            <person name="Xu L."/>
        </authorList>
    </citation>
    <scope>NUCLEOTIDE SEQUENCE [LARGE SCALE GENOMIC DNA]</scope>
    <source>
        <strain evidence="6 7">M0322</strain>
    </source>
</reference>
<keyword evidence="7" id="KW-1185">Reference proteome</keyword>
<dbReference type="AlphaFoldDB" id="A0A844YUS7"/>
<comment type="subunit">
    <text evidence="4">Homotetramer.</text>
</comment>
<dbReference type="InterPro" id="IPR016898">
    <property type="entry name" value="Polyphosphate_phosphotransfera"/>
</dbReference>
<gene>
    <name evidence="6" type="primary">ppk2</name>
    <name evidence="6" type="ORF">GRI99_03905</name>
</gene>
<organism evidence="6 7">
    <name type="scientific">Alteraurantiacibacter buctensis</name>
    <dbReference type="NCBI Taxonomy" id="1503981"/>
    <lineage>
        <taxon>Bacteria</taxon>
        <taxon>Pseudomonadati</taxon>
        <taxon>Pseudomonadota</taxon>
        <taxon>Alphaproteobacteria</taxon>
        <taxon>Sphingomonadales</taxon>
        <taxon>Erythrobacteraceae</taxon>
        <taxon>Alteraurantiacibacter</taxon>
    </lineage>
</organism>
<comment type="function">
    <text evidence="4">Uses inorganic polyphosphate (polyP) as a donor to convert GDP to GTP or ADP to ATP.</text>
</comment>